<sequence length="190" mass="20673">MKKVMCVILLAMCVTGYAQKGGGFGVTGGLNYGSNGDFENGAQAIIEDPSKNVGFHIGFFGKIDLGLLYLRPEAVYTRTKSEYRSGDLSVSKLDVPLLVGIDVLGPITVFAGPSLQYILKNEFEDFDLETAENDFTVGAQLGVGLNFESFGIDVRYERGLSENEVDFSNIPTNRIDTRPEQIILGLSVPF</sequence>
<keyword evidence="4" id="KW-1185">Reference proteome</keyword>
<dbReference type="RefSeq" id="WP_068592549.1">
    <property type="nucleotide sequence ID" value="NZ_LRXL01000037.1"/>
</dbReference>
<dbReference type="Proteomes" id="UP000077013">
    <property type="component" value="Unassembled WGS sequence"/>
</dbReference>
<dbReference type="AlphaFoldDB" id="A0A167HVN1"/>
<dbReference type="InterPro" id="IPR011250">
    <property type="entry name" value="OMP/PagP_B-barrel"/>
</dbReference>
<feature type="domain" description="Outer membrane protein beta-barrel" evidence="2">
    <location>
        <begin position="22"/>
        <end position="161"/>
    </location>
</feature>
<protein>
    <recommendedName>
        <fullName evidence="2">Outer membrane protein beta-barrel domain-containing protein</fullName>
    </recommendedName>
</protein>
<evidence type="ECO:0000256" key="1">
    <source>
        <dbReference type="SAM" id="SignalP"/>
    </source>
</evidence>
<proteinExistence type="predicted"/>
<evidence type="ECO:0000259" key="2">
    <source>
        <dbReference type="Pfam" id="PF13568"/>
    </source>
</evidence>
<dbReference type="STRING" id="1763537.ULVI_08625"/>
<comment type="caution">
    <text evidence="3">The sequence shown here is derived from an EMBL/GenBank/DDBJ whole genome shotgun (WGS) entry which is preliminary data.</text>
</comment>
<evidence type="ECO:0000313" key="4">
    <source>
        <dbReference type="Proteomes" id="UP000077013"/>
    </source>
</evidence>
<dbReference type="Pfam" id="PF13568">
    <property type="entry name" value="OMP_b-brl_2"/>
    <property type="match status" value="1"/>
</dbReference>
<accession>A0A167HVN1</accession>
<name>A0A167HVN1_9FLAO</name>
<evidence type="ECO:0000313" key="3">
    <source>
        <dbReference type="EMBL" id="OAB79009.1"/>
    </source>
</evidence>
<organism evidence="3 4">
    <name type="scientific">Cochleicola gelatinilyticus</name>
    <dbReference type="NCBI Taxonomy" id="1763537"/>
    <lineage>
        <taxon>Bacteria</taxon>
        <taxon>Pseudomonadati</taxon>
        <taxon>Bacteroidota</taxon>
        <taxon>Flavobacteriia</taxon>
        <taxon>Flavobacteriales</taxon>
        <taxon>Flavobacteriaceae</taxon>
        <taxon>Cochleicola</taxon>
    </lineage>
</organism>
<dbReference type="InterPro" id="IPR025665">
    <property type="entry name" value="Beta-barrel_OMP_2"/>
</dbReference>
<keyword evidence="1" id="KW-0732">Signal</keyword>
<dbReference type="SUPFAM" id="SSF56925">
    <property type="entry name" value="OMPA-like"/>
    <property type="match status" value="1"/>
</dbReference>
<dbReference type="OrthoDB" id="1431594at2"/>
<reference evidence="3 4" key="1">
    <citation type="submission" date="2016-02" db="EMBL/GenBank/DDBJ databases">
        <title>Ulvibacter sp. LPB0005, isolated from Thais luteostoma.</title>
        <authorList>
            <person name="Shin S.-K."/>
            <person name="Yi H."/>
        </authorList>
    </citation>
    <scope>NUCLEOTIDE SEQUENCE [LARGE SCALE GENOMIC DNA]</scope>
    <source>
        <strain evidence="3 4">LPB0005</strain>
    </source>
</reference>
<feature type="signal peptide" evidence="1">
    <location>
        <begin position="1"/>
        <end position="20"/>
    </location>
</feature>
<gene>
    <name evidence="3" type="ORF">ULVI_08625</name>
</gene>
<feature type="chain" id="PRO_5007887799" description="Outer membrane protein beta-barrel domain-containing protein" evidence="1">
    <location>
        <begin position="21"/>
        <end position="190"/>
    </location>
</feature>
<dbReference type="EMBL" id="LRXL01000037">
    <property type="protein sequence ID" value="OAB79009.1"/>
    <property type="molecule type" value="Genomic_DNA"/>
</dbReference>